<sequence>MKKRLLTLLLVTLACVTAVSAQGRRGLRLNEVMIANDSTSVVDDFGRYSAWVELYNSTFAPLEISSVFITNDRSNNTLYPVPLGDVNTEIPARQHVLFWADGEPNKGTFHLNFTFTPGEDNYLAIYDANGLSLIDEIVVPGNLLPGQSYARKADGEGGINNPEDWEVRDGSEAKYITPSSNNIIKSTNNKVDSFAENDPHGFAMAVMAMCIVFSALLVLSICFYIISRIGASVSRSRKIKALSSDDEELADHHHEQDSGEVIAAISAALSEHLDAHDRESTVLTINKVRRAYSPWSSKIYNLRELPRK</sequence>
<dbReference type="RefSeq" id="WP_107032407.1">
    <property type="nucleotide sequence ID" value="NZ_CAJSYL010000018.1"/>
</dbReference>
<dbReference type="PROSITE" id="PS51257">
    <property type="entry name" value="PROKAR_LIPOPROTEIN"/>
    <property type="match status" value="1"/>
</dbReference>
<name>A0A2V1IP46_9BACT</name>
<dbReference type="Pfam" id="PF04277">
    <property type="entry name" value="OAD_gamma"/>
    <property type="match status" value="1"/>
</dbReference>
<dbReference type="EMBL" id="PUEC01000016">
    <property type="protein sequence ID" value="PWB02027.1"/>
    <property type="molecule type" value="Genomic_DNA"/>
</dbReference>
<evidence type="ECO:0000256" key="6">
    <source>
        <dbReference type="SAM" id="Phobius"/>
    </source>
</evidence>
<feature type="signal peptide" evidence="7">
    <location>
        <begin position="1"/>
        <end position="21"/>
    </location>
</feature>
<proteinExistence type="predicted"/>
<dbReference type="GO" id="GO:0015081">
    <property type="term" value="F:sodium ion transmembrane transporter activity"/>
    <property type="evidence" value="ECO:0007669"/>
    <property type="project" value="InterPro"/>
</dbReference>
<keyword evidence="4 6" id="KW-1133">Transmembrane helix</keyword>
<evidence type="ECO:0000256" key="2">
    <source>
        <dbReference type="ARBA" id="ARBA00022475"/>
    </source>
</evidence>
<dbReference type="Proteomes" id="UP000244905">
    <property type="component" value="Unassembled WGS sequence"/>
</dbReference>
<dbReference type="GeneID" id="82526270"/>
<comment type="caution">
    <text evidence="8">The sequence shown here is derived from an EMBL/GenBank/DDBJ whole genome shotgun (WGS) entry which is preliminary data.</text>
</comment>
<keyword evidence="7" id="KW-0732">Signal</keyword>
<evidence type="ECO:0000313" key="8">
    <source>
        <dbReference type="EMBL" id="PWB02027.1"/>
    </source>
</evidence>
<evidence type="ECO:0000256" key="5">
    <source>
        <dbReference type="ARBA" id="ARBA00023136"/>
    </source>
</evidence>
<evidence type="ECO:0000313" key="9">
    <source>
        <dbReference type="Proteomes" id="UP000244905"/>
    </source>
</evidence>
<gene>
    <name evidence="8" type="ORF">C5O23_07920</name>
</gene>
<organism evidence="8 9">
    <name type="scientific">Duncaniella muris</name>
    <dbReference type="NCBI Taxonomy" id="2094150"/>
    <lineage>
        <taxon>Bacteria</taxon>
        <taxon>Pseudomonadati</taxon>
        <taxon>Bacteroidota</taxon>
        <taxon>Bacteroidia</taxon>
        <taxon>Bacteroidales</taxon>
        <taxon>Muribaculaceae</taxon>
        <taxon>Duncaniella</taxon>
    </lineage>
</organism>
<comment type="subcellular location">
    <subcellularLocation>
        <location evidence="1">Cell membrane</location>
    </subcellularLocation>
</comment>
<evidence type="ECO:0000256" key="4">
    <source>
        <dbReference type="ARBA" id="ARBA00022989"/>
    </source>
</evidence>
<dbReference type="GO" id="GO:0036376">
    <property type="term" value="P:sodium ion export across plasma membrane"/>
    <property type="evidence" value="ECO:0007669"/>
    <property type="project" value="InterPro"/>
</dbReference>
<evidence type="ECO:0000256" key="7">
    <source>
        <dbReference type="SAM" id="SignalP"/>
    </source>
</evidence>
<evidence type="ECO:0000256" key="1">
    <source>
        <dbReference type="ARBA" id="ARBA00004236"/>
    </source>
</evidence>
<evidence type="ECO:0000256" key="3">
    <source>
        <dbReference type="ARBA" id="ARBA00022692"/>
    </source>
</evidence>
<keyword evidence="3 6" id="KW-0812">Transmembrane</keyword>
<feature type="chain" id="PRO_5016009666" evidence="7">
    <location>
        <begin position="22"/>
        <end position="308"/>
    </location>
</feature>
<reference evidence="9" key="1">
    <citation type="submission" date="2018-02" db="EMBL/GenBank/DDBJ databases">
        <authorList>
            <person name="Clavel T."/>
            <person name="Strowig T."/>
        </authorList>
    </citation>
    <scope>NUCLEOTIDE SEQUENCE [LARGE SCALE GENOMIC DNA]</scope>
    <source>
        <strain evidence="9">DSM 103720</strain>
    </source>
</reference>
<keyword evidence="2" id="KW-1003">Cell membrane</keyword>
<dbReference type="InterPro" id="IPR005899">
    <property type="entry name" value="Na_pump_deCOase"/>
</dbReference>
<keyword evidence="5 6" id="KW-0472">Membrane</keyword>
<protein>
    <submittedName>
        <fullName evidence="8">Phage tail protein</fullName>
    </submittedName>
</protein>
<accession>A0A2V1IP46</accession>
<dbReference type="GO" id="GO:0005886">
    <property type="term" value="C:plasma membrane"/>
    <property type="evidence" value="ECO:0007669"/>
    <property type="project" value="UniProtKB-SubCell"/>
</dbReference>
<keyword evidence="9" id="KW-1185">Reference proteome</keyword>
<feature type="transmembrane region" description="Helical" evidence="6">
    <location>
        <begin position="202"/>
        <end position="226"/>
    </location>
</feature>
<dbReference type="AlphaFoldDB" id="A0A2V1IP46"/>